<dbReference type="STRING" id="1810504.PG2T_05385"/>
<dbReference type="InterPro" id="IPR022742">
    <property type="entry name" value="Hydrolase_4"/>
</dbReference>
<reference evidence="3" key="1">
    <citation type="submission" date="2016-03" db="EMBL/GenBank/DDBJ databases">
        <title>Complete genome sequence of Solimmundus cernigliae, representing a novel lineage of polycyclic aromatic hydrocarbon degraders within the Gammaproteobacteria.</title>
        <authorList>
            <person name="Singleton D.R."/>
            <person name="Dickey A.N."/>
            <person name="Scholl E.H."/>
            <person name="Wright F.A."/>
            <person name="Aitken M.D."/>
        </authorList>
    </citation>
    <scope>NUCLEOTIDE SEQUENCE [LARGE SCALE GENOMIC DNA]</scope>
    <source>
        <strain evidence="3">TR3.2</strain>
    </source>
</reference>
<keyword evidence="3" id="KW-1185">Reference proteome</keyword>
<evidence type="ECO:0000313" key="2">
    <source>
        <dbReference type="EMBL" id="ANX03682.1"/>
    </source>
</evidence>
<dbReference type="SUPFAM" id="SSF53474">
    <property type="entry name" value="alpha/beta-Hydrolases"/>
    <property type="match status" value="1"/>
</dbReference>
<gene>
    <name evidence="2" type="ORF">PG2T_05385</name>
</gene>
<dbReference type="AlphaFoldDB" id="A0A1B1YSD0"/>
<dbReference type="KEGG" id="gbi:PG2T_05385"/>
<feature type="domain" description="Serine aminopeptidase S33" evidence="1">
    <location>
        <begin position="29"/>
        <end position="277"/>
    </location>
</feature>
<evidence type="ECO:0000259" key="1">
    <source>
        <dbReference type="Pfam" id="PF12146"/>
    </source>
</evidence>
<dbReference type="EMBL" id="CP014671">
    <property type="protein sequence ID" value="ANX03682.1"/>
    <property type="molecule type" value="Genomic_DNA"/>
</dbReference>
<proteinExistence type="predicted"/>
<dbReference type="InterPro" id="IPR029058">
    <property type="entry name" value="AB_hydrolase_fold"/>
</dbReference>
<organism evidence="2 3">
    <name type="scientific">Immundisolibacter cernigliae</name>
    <dbReference type="NCBI Taxonomy" id="1810504"/>
    <lineage>
        <taxon>Bacteria</taxon>
        <taxon>Pseudomonadati</taxon>
        <taxon>Pseudomonadota</taxon>
        <taxon>Gammaproteobacteria</taxon>
        <taxon>Immundisolibacterales</taxon>
        <taxon>Immundisolibacteraceae</taxon>
        <taxon>Immundisolibacter</taxon>
    </lineage>
</organism>
<name>A0A1B1YSD0_9GAMM</name>
<dbReference type="Proteomes" id="UP000092952">
    <property type="component" value="Chromosome"/>
</dbReference>
<evidence type="ECO:0000313" key="3">
    <source>
        <dbReference type="Proteomes" id="UP000092952"/>
    </source>
</evidence>
<dbReference type="OrthoDB" id="9788260at2"/>
<dbReference type="InParanoid" id="A0A1B1YSD0"/>
<dbReference type="Gene3D" id="3.40.50.1820">
    <property type="entry name" value="alpha/beta hydrolase"/>
    <property type="match status" value="1"/>
</dbReference>
<dbReference type="InterPro" id="IPR051044">
    <property type="entry name" value="MAG_DAG_Lipase"/>
</dbReference>
<sequence>MLPAGALRIDWLVTDDGGRLRRGIWRPDAPRGRVVLLQGLSEFLEKYTEVAARLTGRGFEVWSFDWRGQGHSPAGGGAPAGVFDRHLADLEAVLAGLPPGGPPLLLAHSMGAHLALRHLALRPQAAARAVLCAPMIGIRTGRWSQRLARRLARLMIRLGQGRRPLPGRRDYTPLRIPFAINPLTSDPVSYERLRQRIRSDPDLAFGQVDWYWLAAAFDSLDRLYAPGVAQSIATPLTVLLAQQDMVVDSQAAAAFAAGLPQAEIHWIAGARHELLQEAPAIQDRVWAALDCAFGNRR</sequence>
<dbReference type="PANTHER" id="PTHR11614">
    <property type="entry name" value="PHOSPHOLIPASE-RELATED"/>
    <property type="match status" value="1"/>
</dbReference>
<protein>
    <recommendedName>
        <fullName evidence="1">Serine aminopeptidase S33 domain-containing protein</fullName>
    </recommendedName>
</protein>
<dbReference type="FunCoup" id="A0A1B1YSD0">
    <property type="interactions" value="20"/>
</dbReference>
<dbReference type="Pfam" id="PF12146">
    <property type="entry name" value="Hydrolase_4"/>
    <property type="match status" value="1"/>
</dbReference>
<accession>A0A1B1YSD0</accession>
<dbReference type="RefSeq" id="WP_068803250.1">
    <property type="nucleotide sequence ID" value="NZ_CP014671.1"/>
</dbReference>